<evidence type="ECO:0000256" key="5">
    <source>
        <dbReference type="ARBA" id="ARBA00022833"/>
    </source>
</evidence>
<dbReference type="GO" id="GO:0000978">
    <property type="term" value="F:RNA polymerase II cis-regulatory region sequence-specific DNA binding"/>
    <property type="evidence" value="ECO:0007669"/>
    <property type="project" value="TreeGrafter"/>
</dbReference>
<feature type="compositionally biased region" description="Polar residues" evidence="11">
    <location>
        <begin position="129"/>
        <end position="141"/>
    </location>
</feature>
<feature type="compositionally biased region" description="Polar residues" evidence="11">
    <location>
        <begin position="261"/>
        <end position="270"/>
    </location>
</feature>
<evidence type="ECO:0000256" key="1">
    <source>
        <dbReference type="ARBA" id="ARBA00004123"/>
    </source>
</evidence>
<dbReference type="FunFam" id="1.10.10.10:FF:000010">
    <property type="entry name" value="Forkhead box P2 isoform B"/>
    <property type="match status" value="1"/>
</dbReference>
<keyword evidence="8" id="KW-0804">Transcription</keyword>
<reference evidence="14" key="1">
    <citation type="submission" date="2016-11" db="UniProtKB">
        <authorList>
            <consortium name="WormBaseParasite"/>
        </authorList>
    </citation>
    <scope>IDENTIFICATION</scope>
</reference>
<feature type="compositionally biased region" description="Polar residues" evidence="11">
    <location>
        <begin position="377"/>
        <end position="388"/>
    </location>
</feature>
<dbReference type="GO" id="GO:0000981">
    <property type="term" value="F:DNA-binding transcription factor activity, RNA polymerase II-specific"/>
    <property type="evidence" value="ECO:0007669"/>
    <property type="project" value="TreeGrafter"/>
</dbReference>
<sequence>MKNKEKKQRDYDNEIGTRKQRKATSRRAFRIESERCAKPRTITIEQSSDVSETENLRSDYCSFSKTSEAASNLLSIAATVVASSAASQMSNVPSVSSMPTFINHQLSTSSQPSSLQASGSGGPILLQRAASSASTETSPNPDKSFVPRRSRISDKTVQPIATDIAKNRDFYQKNDVRPPYTYASLIRQAIMESTDCQLTLNEIYTWFTDTFAYFRRNAATWKNAVRHNLSLHKCFQRVEQNVKGAVWTVDDSEFYRRRPNRSSATRSQPQTPIPEDISQQKLFDSSALNTFFEMQNFDPATMSGESFGLNGNNLDSVLSLLASTDVNNPLHMLSAAAASNHQGSEQVSSNSKEEMMDCGENGHTLKVAGLPKATKRPASTNPSSFSSC</sequence>
<accession>A0A1I7URE3</accession>
<dbReference type="STRING" id="1561998.A0A1I7URE3"/>
<keyword evidence="13" id="KW-1185">Reference proteome</keyword>
<feature type="region of interest" description="Disordered" evidence="11">
    <location>
        <begin position="1"/>
        <end position="28"/>
    </location>
</feature>
<feature type="region of interest" description="Disordered" evidence="11">
    <location>
        <begin position="128"/>
        <end position="152"/>
    </location>
</feature>
<evidence type="ECO:0000256" key="4">
    <source>
        <dbReference type="ARBA" id="ARBA00022771"/>
    </source>
</evidence>
<dbReference type="GO" id="GO:0005634">
    <property type="term" value="C:nucleus"/>
    <property type="evidence" value="ECO:0007669"/>
    <property type="project" value="UniProtKB-SubCell"/>
</dbReference>
<dbReference type="InterPro" id="IPR036388">
    <property type="entry name" value="WH-like_DNA-bd_sf"/>
</dbReference>
<evidence type="ECO:0000313" key="14">
    <source>
        <dbReference type="WBParaSite" id="Csp11.Scaffold630.g18590.t1"/>
    </source>
</evidence>
<feature type="domain" description="Fork-head" evidence="12">
    <location>
        <begin position="177"/>
        <end position="268"/>
    </location>
</feature>
<evidence type="ECO:0000259" key="12">
    <source>
        <dbReference type="PROSITE" id="PS50039"/>
    </source>
</evidence>
<dbReference type="Pfam" id="PF00250">
    <property type="entry name" value="Forkhead"/>
    <property type="match status" value="1"/>
</dbReference>
<evidence type="ECO:0000256" key="7">
    <source>
        <dbReference type="ARBA" id="ARBA00023125"/>
    </source>
</evidence>
<evidence type="ECO:0000256" key="9">
    <source>
        <dbReference type="ARBA" id="ARBA00023242"/>
    </source>
</evidence>
<evidence type="ECO:0000313" key="13">
    <source>
        <dbReference type="Proteomes" id="UP000095282"/>
    </source>
</evidence>
<feature type="DNA-binding region" description="Fork-head" evidence="10">
    <location>
        <begin position="177"/>
        <end position="268"/>
    </location>
</feature>
<keyword evidence="2" id="KW-0678">Repressor</keyword>
<dbReference type="InterPro" id="IPR030456">
    <property type="entry name" value="TF_fork_head_CS_2"/>
</dbReference>
<dbReference type="InterPro" id="IPR050998">
    <property type="entry name" value="FOXP"/>
</dbReference>
<feature type="compositionally biased region" description="Basic residues" evidence="11">
    <location>
        <begin position="18"/>
        <end position="28"/>
    </location>
</feature>
<dbReference type="Gene3D" id="1.10.10.10">
    <property type="entry name" value="Winged helix-like DNA-binding domain superfamily/Winged helix DNA-binding domain"/>
    <property type="match status" value="1"/>
</dbReference>
<evidence type="ECO:0000256" key="11">
    <source>
        <dbReference type="SAM" id="MobiDB-lite"/>
    </source>
</evidence>
<evidence type="ECO:0000256" key="3">
    <source>
        <dbReference type="ARBA" id="ARBA00022723"/>
    </source>
</evidence>
<protein>
    <submittedName>
        <fullName evidence="14">Fork-head domain-containing protein</fullName>
    </submittedName>
</protein>
<dbReference type="SUPFAM" id="SSF46785">
    <property type="entry name" value="Winged helix' DNA-binding domain"/>
    <property type="match status" value="1"/>
</dbReference>
<dbReference type="SMART" id="SM00339">
    <property type="entry name" value="FH"/>
    <property type="match status" value="1"/>
</dbReference>
<dbReference type="InterPro" id="IPR001766">
    <property type="entry name" value="Fork_head_dom"/>
</dbReference>
<feature type="region of interest" description="Disordered" evidence="11">
    <location>
        <begin position="257"/>
        <end position="276"/>
    </location>
</feature>
<keyword evidence="5" id="KW-0862">Zinc</keyword>
<dbReference type="WBParaSite" id="Csp11.Scaffold630.g18590.t1">
    <property type="protein sequence ID" value="Csp11.Scaffold630.g18590.t1"/>
    <property type="gene ID" value="Csp11.Scaffold630.g18590"/>
</dbReference>
<dbReference type="PANTHER" id="PTHR45796">
    <property type="entry name" value="FORKHEAD BOX P, ISOFORM C"/>
    <property type="match status" value="1"/>
</dbReference>
<dbReference type="Proteomes" id="UP000095282">
    <property type="component" value="Unplaced"/>
</dbReference>
<evidence type="ECO:0000256" key="8">
    <source>
        <dbReference type="ARBA" id="ARBA00023163"/>
    </source>
</evidence>
<proteinExistence type="predicted"/>
<dbReference type="PROSITE" id="PS00658">
    <property type="entry name" value="FORK_HEAD_2"/>
    <property type="match status" value="1"/>
</dbReference>
<dbReference type="GO" id="GO:0008270">
    <property type="term" value="F:zinc ion binding"/>
    <property type="evidence" value="ECO:0007669"/>
    <property type="project" value="UniProtKB-KW"/>
</dbReference>
<dbReference type="PRINTS" id="PR00053">
    <property type="entry name" value="FORKHEAD"/>
</dbReference>
<dbReference type="eggNOG" id="KOG4385">
    <property type="taxonomic scope" value="Eukaryota"/>
</dbReference>
<keyword evidence="3" id="KW-0479">Metal-binding</keyword>
<dbReference type="InterPro" id="IPR047412">
    <property type="entry name" value="FH_FOXP1_P2"/>
</dbReference>
<evidence type="ECO:0000256" key="10">
    <source>
        <dbReference type="PROSITE-ProRule" id="PRU00089"/>
    </source>
</evidence>
<feature type="compositionally biased region" description="Basic and acidic residues" evidence="11">
    <location>
        <begin position="7"/>
        <end position="17"/>
    </location>
</feature>
<dbReference type="PROSITE" id="PS50039">
    <property type="entry name" value="FORK_HEAD_3"/>
    <property type="match status" value="1"/>
</dbReference>
<dbReference type="InterPro" id="IPR036390">
    <property type="entry name" value="WH_DNA-bd_sf"/>
</dbReference>
<evidence type="ECO:0000256" key="6">
    <source>
        <dbReference type="ARBA" id="ARBA00023015"/>
    </source>
</evidence>
<feature type="region of interest" description="Disordered" evidence="11">
    <location>
        <begin position="337"/>
        <end position="388"/>
    </location>
</feature>
<keyword evidence="6" id="KW-0805">Transcription regulation</keyword>
<feature type="compositionally biased region" description="Polar residues" evidence="11">
    <location>
        <begin position="337"/>
        <end position="350"/>
    </location>
</feature>
<dbReference type="CDD" id="cd20065">
    <property type="entry name" value="FH_FOXP2"/>
    <property type="match status" value="1"/>
</dbReference>
<dbReference type="PANTHER" id="PTHR45796:SF4">
    <property type="entry name" value="FORKHEAD BOX P, ISOFORM C"/>
    <property type="match status" value="1"/>
</dbReference>
<keyword evidence="7 10" id="KW-0238">DNA-binding</keyword>
<organism evidence="13 14">
    <name type="scientific">Caenorhabditis tropicalis</name>
    <dbReference type="NCBI Taxonomy" id="1561998"/>
    <lineage>
        <taxon>Eukaryota</taxon>
        <taxon>Metazoa</taxon>
        <taxon>Ecdysozoa</taxon>
        <taxon>Nematoda</taxon>
        <taxon>Chromadorea</taxon>
        <taxon>Rhabditida</taxon>
        <taxon>Rhabditina</taxon>
        <taxon>Rhabditomorpha</taxon>
        <taxon>Rhabditoidea</taxon>
        <taxon>Rhabditidae</taxon>
        <taxon>Peloderinae</taxon>
        <taxon>Caenorhabditis</taxon>
    </lineage>
</organism>
<keyword evidence="4" id="KW-0863">Zinc-finger</keyword>
<comment type="subcellular location">
    <subcellularLocation>
        <location evidence="1 10">Nucleus</location>
    </subcellularLocation>
</comment>
<evidence type="ECO:0000256" key="2">
    <source>
        <dbReference type="ARBA" id="ARBA00022491"/>
    </source>
</evidence>
<name>A0A1I7URE3_9PELO</name>
<dbReference type="AlphaFoldDB" id="A0A1I7URE3"/>
<keyword evidence="9 10" id="KW-0539">Nucleus</keyword>